<evidence type="ECO:0008006" key="3">
    <source>
        <dbReference type="Google" id="ProtNLM"/>
    </source>
</evidence>
<sequence>MMKIDPDRLRALLAEHSVEPDRWWLLLRDGEVAALLNDVRRLACDADPGIRRQTWDALDRVVDDGNRDNFFALLVGGLDIEQFRRLLTDTDPQIRSRARWMDARGSGKEPFLEMTLNLLADDRFEYAWPDCIDVLRQPFNFDALVGALTEAPKDGSGKRLWVTLGLPEATRVPDFLPEQSPAAFVSCQFSWDCVSEDSDLVATHQCRHLPIVLALLGSSLENVRENAISALCAFGTGSEGALRSVPPSDRLARREAMMMLAEFGWNYLPPDRLAVLKRLIRMKQRAEKPEPLDFGRLAGSWYALPTTDRAAVLDAFDLCDPVPATMRMGFAPWQGKRPMNMGPDYWASLGISGFRAENSPAHPWDLYPEVFVTPALDGWTLVFYKDDTLAAKPNATAREKQLEMYSRMAALSVRFGTAHWYEQFTDDYAPGCWSQWCVARDGTIRMHCVSSGEVWIRRSDEVDPAAPPDRLYAWLEANDNRRGPRPSKAELDRVEAYVNMLREHADERRLPNDDDDLDMASPLQDQVFGARAAAQRLSVNLETLGPHTRVQGSGVLAVPAVLRHYPRRGALPI</sequence>
<dbReference type="RefSeq" id="WP_218470768.1">
    <property type="nucleotide sequence ID" value="NZ_BAABJN010000006.1"/>
</dbReference>
<dbReference type="Proteomes" id="UP000694257">
    <property type="component" value="Chromosome"/>
</dbReference>
<reference evidence="1 2" key="1">
    <citation type="submission" date="2021-07" db="EMBL/GenBank/DDBJ databases">
        <title>Whole Genome Sequence of Nocardia Iowensis.</title>
        <authorList>
            <person name="Lamm A."/>
            <person name="Collins-Fairclough A.M."/>
            <person name="Bunk B."/>
            <person name="Sproer C."/>
        </authorList>
    </citation>
    <scope>NUCLEOTIDE SEQUENCE [LARGE SCALE GENOMIC DNA]</scope>
    <source>
        <strain evidence="1 2">NRRL 5646</strain>
    </source>
</reference>
<gene>
    <name evidence="1" type="ORF">KV110_31260</name>
</gene>
<name>A0ABX8RNM9_NOCIO</name>
<evidence type="ECO:0000313" key="2">
    <source>
        <dbReference type="Proteomes" id="UP000694257"/>
    </source>
</evidence>
<accession>A0ABX8RNM9</accession>
<evidence type="ECO:0000313" key="1">
    <source>
        <dbReference type="EMBL" id="QXN89900.1"/>
    </source>
</evidence>
<organism evidence="1 2">
    <name type="scientific">Nocardia iowensis</name>
    <dbReference type="NCBI Taxonomy" id="204891"/>
    <lineage>
        <taxon>Bacteria</taxon>
        <taxon>Bacillati</taxon>
        <taxon>Actinomycetota</taxon>
        <taxon>Actinomycetes</taxon>
        <taxon>Mycobacteriales</taxon>
        <taxon>Nocardiaceae</taxon>
        <taxon>Nocardia</taxon>
    </lineage>
</organism>
<proteinExistence type="predicted"/>
<dbReference type="EMBL" id="CP078145">
    <property type="protein sequence ID" value="QXN89900.1"/>
    <property type="molecule type" value="Genomic_DNA"/>
</dbReference>
<keyword evidence="2" id="KW-1185">Reference proteome</keyword>
<protein>
    <recommendedName>
        <fullName evidence="3">HEAT repeat domain-containing protein</fullName>
    </recommendedName>
</protein>